<dbReference type="InterPro" id="IPR001509">
    <property type="entry name" value="Epimerase_deHydtase"/>
</dbReference>
<evidence type="ECO:0000313" key="4">
    <source>
        <dbReference type="Proteomes" id="UP000252107"/>
    </source>
</evidence>
<evidence type="ECO:0000259" key="2">
    <source>
        <dbReference type="PROSITE" id="PS51387"/>
    </source>
</evidence>
<dbReference type="InterPro" id="IPR036318">
    <property type="entry name" value="FAD-bd_PCMH-like_sf"/>
</dbReference>
<dbReference type="GO" id="GO:0071949">
    <property type="term" value="F:FAD binding"/>
    <property type="evidence" value="ECO:0007669"/>
    <property type="project" value="InterPro"/>
</dbReference>
<dbReference type="SUPFAM" id="SSF51735">
    <property type="entry name" value="NAD(P)-binding Rossmann-fold domains"/>
    <property type="match status" value="1"/>
</dbReference>
<dbReference type="AlphaFoldDB" id="A0A367R1Y1"/>
<dbReference type="Proteomes" id="UP000252107">
    <property type="component" value="Unassembled WGS sequence"/>
</dbReference>
<dbReference type="Gene3D" id="3.40.50.720">
    <property type="entry name" value="NAD(P)-binding Rossmann-like Domain"/>
    <property type="match status" value="1"/>
</dbReference>
<dbReference type="InterPro" id="IPR007173">
    <property type="entry name" value="ALO_C"/>
</dbReference>
<organism evidence="3 4">
    <name type="scientific">Nostoc minutum NIES-26</name>
    <dbReference type="NCBI Taxonomy" id="1844469"/>
    <lineage>
        <taxon>Bacteria</taxon>
        <taxon>Bacillati</taxon>
        <taxon>Cyanobacteriota</taxon>
        <taxon>Cyanophyceae</taxon>
        <taxon>Nostocales</taxon>
        <taxon>Nostocaceae</taxon>
        <taxon>Nostoc</taxon>
    </lineage>
</organism>
<dbReference type="InterPro" id="IPR036291">
    <property type="entry name" value="NAD(P)-bd_dom_sf"/>
</dbReference>
<dbReference type="PANTHER" id="PTHR43762">
    <property type="entry name" value="L-GULONOLACTONE OXIDASE"/>
    <property type="match status" value="1"/>
</dbReference>
<dbReference type="InterPro" id="IPR016166">
    <property type="entry name" value="FAD-bd_PCMH"/>
</dbReference>
<dbReference type="GO" id="GO:0016020">
    <property type="term" value="C:membrane"/>
    <property type="evidence" value="ECO:0007669"/>
    <property type="project" value="InterPro"/>
</dbReference>
<accession>A0A367R1Y1</accession>
<protein>
    <recommendedName>
        <fullName evidence="2">FAD-binding PCMH-type domain-containing protein</fullName>
    </recommendedName>
</protein>
<feature type="domain" description="FAD-binding PCMH-type" evidence="2">
    <location>
        <begin position="339"/>
        <end position="505"/>
    </location>
</feature>
<dbReference type="Pfam" id="PF01370">
    <property type="entry name" value="Epimerase"/>
    <property type="match status" value="1"/>
</dbReference>
<evidence type="ECO:0000256" key="1">
    <source>
        <dbReference type="ARBA" id="ARBA00023002"/>
    </source>
</evidence>
<comment type="caution">
    <text evidence="3">The sequence shown here is derived from an EMBL/GenBank/DDBJ whole genome shotgun (WGS) entry which is preliminary data.</text>
</comment>
<gene>
    <name evidence="3" type="ORF">A6770_21920</name>
</gene>
<dbReference type="InterPro" id="IPR010031">
    <property type="entry name" value="FAD_lactone_oxidase-like"/>
</dbReference>
<evidence type="ECO:0000313" key="3">
    <source>
        <dbReference type="EMBL" id="RCJ29613.1"/>
    </source>
</evidence>
<sequence>MKKIVCVTGGSGGIGQNLLKHLLESFYVKALFRKENTTTDEWKKRGCQIILGDLRNEESLMQLVAGTEFVFHCAALTGSLSSEQAHEVNVEGTRRLAQAAVKSGCQRFIHISSIAVYSSTPNPEKVYTEELTTIEYPTMELYCLTKSRAETALKEVAKKHNLEYVILRPTCVYGPAINSYTVTPLNIIQKGLPIIFGDGEGLLDVVYVDDVVRAILLAARSTKANGQIFNVGGESITCKEFYSYYGRMLQRPIRHISKEMANVVVNIASIHKEFGKSLKWYFELHEKSEKYPSIKAKELLGYAPQVPLIIGMLKTEFWLRTEHYIPAKRHVFQGAVPLYSFYPYVVLHPTTEEEIVQIIQEAVQQGLKVRAIGSLHSLAPIPSTDGVCIVLDKYKNLVKIEGSLVTVQAGIKIWELNEILAKHNLALPILGAIDKQTVSGAISTGTHGSSLHSKSLSSYVRTLRIVRADGSVLQVDCSQEIFHAIVISMGLFGIISTVTFNCVPAFYLKSKNYPMSMDSLLQRFHEIHQNNQHVDIKYAPITDNAQVLLINADVEAVKQHGEWNPIVQTKLKRIVEKFATKLMLRLFRSGRFNWLQQWSIQQHERTLYACPSGRSDFVLTHFEPMLDDPISMHEMEIAIPYTQATAALTVLRNHFHQTQKYPNTYIHIRCAAKEDFWLSPAYKQDICWLGFWEYPYSGDFFEEIIELLKPFHFRCHWGKHISADREYLKQQYEKWDDFIQLHQELDPNGIFNNPYLDKFFNP</sequence>
<dbReference type="InterPro" id="IPR006094">
    <property type="entry name" value="Oxid_FAD_bind_N"/>
</dbReference>
<dbReference type="Gene3D" id="3.30.465.10">
    <property type="match status" value="1"/>
</dbReference>
<dbReference type="PROSITE" id="PS51387">
    <property type="entry name" value="FAD_PCMH"/>
    <property type="match status" value="1"/>
</dbReference>
<dbReference type="EMBL" id="LXQD01000287">
    <property type="protein sequence ID" value="RCJ29613.1"/>
    <property type="molecule type" value="Genomic_DNA"/>
</dbReference>
<dbReference type="GO" id="GO:0003885">
    <property type="term" value="F:D-arabinono-1,4-lactone oxidase activity"/>
    <property type="evidence" value="ECO:0007669"/>
    <property type="project" value="InterPro"/>
</dbReference>
<keyword evidence="1" id="KW-0560">Oxidoreductase</keyword>
<keyword evidence="4" id="KW-1185">Reference proteome</keyword>
<dbReference type="Gene3D" id="3.30.43.10">
    <property type="entry name" value="Uridine Diphospho-n-acetylenolpyruvylglucosamine Reductase, domain 2"/>
    <property type="match status" value="1"/>
</dbReference>
<reference evidence="3" key="1">
    <citation type="submission" date="2016-04" db="EMBL/GenBank/DDBJ databases">
        <authorList>
            <person name="Tabuchi Yagui T.R."/>
        </authorList>
    </citation>
    <scope>NUCLEOTIDE SEQUENCE [LARGE SCALE GENOMIC DNA]</scope>
    <source>
        <strain evidence="3">NIES-26</strain>
    </source>
</reference>
<name>A0A367R1Y1_9NOSO</name>
<dbReference type="InterPro" id="IPR016169">
    <property type="entry name" value="FAD-bd_PCMH_sub2"/>
</dbReference>
<dbReference type="Pfam" id="PF04030">
    <property type="entry name" value="ALO"/>
    <property type="match status" value="1"/>
</dbReference>
<dbReference type="PANTHER" id="PTHR43762:SF1">
    <property type="entry name" value="D-ARABINONO-1,4-LACTONE OXIDASE"/>
    <property type="match status" value="1"/>
</dbReference>
<dbReference type="SUPFAM" id="SSF56176">
    <property type="entry name" value="FAD-binding/transporter-associated domain-like"/>
    <property type="match status" value="1"/>
</dbReference>
<dbReference type="InterPro" id="IPR016171">
    <property type="entry name" value="Vanillyl_alc_oxidase_C-sub2"/>
</dbReference>
<dbReference type="InterPro" id="IPR016167">
    <property type="entry name" value="FAD-bd_PCMH_sub1"/>
</dbReference>
<dbReference type="Pfam" id="PF01565">
    <property type="entry name" value="FAD_binding_4"/>
    <property type="match status" value="1"/>
</dbReference>
<proteinExistence type="predicted"/>
<dbReference type="Gene3D" id="1.10.45.10">
    <property type="entry name" value="Vanillyl-alcohol Oxidase, Chain A, domain 4"/>
    <property type="match status" value="1"/>
</dbReference>
<dbReference type="Gene3D" id="3.30.70.2520">
    <property type="match status" value="1"/>
</dbReference>